<dbReference type="GeneID" id="188841"/>
<dbReference type="SUPFAM" id="SSF81383">
    <property type="entry name" value="F-box domain"/>
    <property type="match status" value="1"/>
</dbReference>
<gene>
    <name evidence="2 4" type="primary">fbxa-81</name>
    <name evidence="2" type="ORF">CELE_T24C2.4</name>
    <name evidence="4" type="ORF">T24C2.4</name>
</gene>
<name>Q22727_CAEEL</name>
<dbReference type="CTD" id="188841"/>
<dbReference type="PANTHER" id="PTHR23015:SF4">
    <property type="entry name" value="DUF38 DOMAIN-CONTAINING PROTEIN-RELATED"/>
    <property type="match status" value="1"/>
</dbReference>
<dbReference type="UCSC" id="T24C2.4">
    <property type="organism name" value="c. elegans"/>
</dbReference>
<reference evidence="2 3" key="1">
    <citation type="journal article" date="1998" name="Science">
        <title>Genome sequence of the nematode C. elegans: a platform for investigating biology.</title>
        <authorList>
            <consortium name="The C. elegans sequencing consortium"/>
            <person name="Sulson J.E."/>
            <person name="Waterston R."/>
        </authorList>
    </citation>
    <scope>NUCLEOTIDE SEQUENCE [LARGE SCALE GENOMIC DNA]</scope>
    <source>
        <strain evidence="2 3">Bristol N2</strain>
    </source>
</reference>
<dbReference type="Pfam" id="PF00646">
    <property type="entry name" value="F-box"/>
    <property type="match status" value="1"/>
</dbReference>
<dbReference type="InterPro" id="IPR001810">
    <property type="entry name" value="F-box_dom"/>
</dbReference>
<dbReference type="Proteomes" id="UP000001940">
    <property type="component" value="Chromosome X"/>
</dbReference>
<dbReference type="InterPro" id="IPR040161">
    <property type="entry name" value="FB224"/>
</dbReference>
<dbReference type="WormBase" id="T24C2.4">
    <property type="protein sequence ID" value="CE03718"/>
    <property type="gene ID" value="WBGene00011983"/>
    <property type="gene designation" value="fbxa-81"/>
</dbReference>
<sequence>METAEEVDFLNSEFKKLCKEPAALTLSDLPNELISQVMKNLDPQNRLTLRKVSRKLKDGIDMCGFKSITLNGFDDYVKLVLDGKCLEYTDMYEGCLVKHKNTLKLIRDTTILQLVYRNLVTLLKYKINTFNLSYWFFNNNPTFRDTELSKLIETLKKVEIVKARKLRLNRLSTKEITAVLQFFEPQLLETIQIEHAGKADQFNEIVQLQQWRSANTVTVRFLHDKPTVPLENYFHFNVFQTFVVDFSVDDAIKIRDILLKSPNFIFCHLDFPPYSLNLNDIARVFCPGQDATDEENISFIYKSNDFNFKICMNPCSMKVVKLSKPTKP</sequence>
<accession>Q22727</accession>
<dbReference type="PIR" id="T25231">
    <property type="entry name" value="T25231"/>
</dbReference>
<dbReference type="PROSITE" id="PS50181">
    <property type="entry name" value="FBOX"/>
    <property type="match status" value="1"/>
</dbReference>
<proteinExistence type="predicted"/>
<evidence type="ECO:0000313" key="2">
    <source>
        <dbReference type="EMBL" id="CAA92202.1"/>
    </source>
</evidence>
<dbReference type="KEGG" id="cel:CELE_T24C2.4"/>
<dbReference type="HOGENOM" id="CLU_030831_3_1_1"/>
<dbReference type="AlphaFoldDB" id="Q22727"/>
<evidence type="ECO:0000259" key="1">
    <source>
        <dbReference type="PROSITE" id="PS50181"/>
    </source>
</evidence>
<protein>
    <submittedName>
        <fullName evidence="2">F-box domain-containing protein</fullName>
    </submittedName>
</protein>
<dbReference type="InParanoid" id="Q22727"/>
<dbReference type="OrthoDB" id="5911267at2759"/>
<dbReference type="AGR" id="WB:WBGene00011983"/>
<dbReference type="Pfam" id="PF01827">
    <property type="entry name" value="FTH"/>
    <property type="match status" value="1"/>
</dbReference>
<evidence type="ECO:0000313" key="4">
    <source>
        <dbReference type="WormBase" id="T24C2.4"/>
    </source>
</evidence>
<keyword evidence="3" id="KW-1185">Reference proteome</keyword>
<dbReference type="PaxDb" id="6239-T24C2.4"/>
<dbReference type="PANTHER" id="PTHR23015">
    <property type="entry name" value="UNCHARACTERIZED C.ELEGANS PROTEIN"/>
    <property type="match status" value="1"/>
</dbReference>
<dbReference type="eggNOG" id="ENOG502TFVH">
    <property type="taxonomic scope" value="Eukaryota"/>
</dbReference>
<dbReference type="EMBL" id="BX284606">
    <property type="protein sequence ID" value="CAA92202.1"/>
    <property type="molecule type" value="Genomic_DNA"/>
</dbReference>
<dbReference type="PhylomeDB" id="Q22727"/>
<dbReference type="InterPro" id="IPR036047">
    <property type="entry name" value="F-box-like_dom_sf"/>
</dbReference>
<dbReference type="RefSeq" id="NP_510419.1">
    <property type="nucleotide sequence ID" value="NM_078018.2"/>
</dbReference>
<evidence type="ECO:0000313" key="3">
    <source>
        <dbReference type="Proteomes" id="UP000001940"/>
    </source>
</evidence>
<dbReference type="CDD" id="cd22150">
    <property type="entry name" value="F-box_CeFBXA-like"/>
    <property type="match status" value="1"/>
</dbReference>
<feature type="domain" description="F-box" evidence="1">
    <location>
        <begin position="23"/>
        <end position="68"/>
    </location>
</feature>
<organism evidence="2 3">
    <name type="scientific">Caenorhabditis elegans</name>
    <dbReference type="NCBI Taxonomy" id="6239"/>
    <lineage>
        <taxon>Eukaryota</taxon>
        <taxon>Metazoa</taxon>
        <taxon>Ecdysozoa</taxon>
        <taxon>Nematoda</taxon>
        <taxon>Chromadorea</taxon>
        <taxon>Rhabditida</taxon>
        <taxon>Rhabditina</taxon>
        <taxon>Rhabditomorpha</taxon>
        <taxon>Rhabditoidea</taxon>
        <taxon>Rhabditidae</taxon>
        <taxon>Peloderinae</taxon>
        <taxon>Caenorhabditis</taxon>
    </lineage>
</organism>
<dbReference type="InterPro" id="IPR002900">
    <property type="entry name" value="DUF38/FTH_CAE_spp"/>
</dbReference>
<dbReference type="SMART" id="SM00256">
    <property type="entry name" value="FBOX"/>
    <property type="match status" value="1"/>
</dbReference>